<feature type="chain" id="PRO_5035900268" evidence="3">
    <location>
        <begin position="24"/>
        <end position="132"/>
    </location>
</feature>
<organism evidence="4 5">
    <name type="scientific">Sordaria macrospora</name>
    <dbReference type="NCBI Taxonomy" id="5147"/>
    <lineage>
        <taxon>Eukaryota</taxon>
        <taxon>Fungi</taxon>
        <taxon>Dikarya</taxon>
        <taxon>Ascomycota</taxon>
        <taxon>Pezizomycotina</taxon>
        <taxon>Sordariomycetes</taxon>
        <taxon>Sordariomycetidae</taxon>
        <taxon>Sordariales</taxon>
        <taxon>Sordariaceae</taxon>
        <taxon>Sordaria</taxon>
    </lineage>
</organism>
<dbReference type="AlphaFoldDB" id="A0A8S8ZKI0"/>
<feature type="compositionally biased region" description="Gly residues" evidence="1">
    <location>
        <begin position="42"/>
        <end position="54"/>
    </location>
</feature>
<accession>A0A8S8ZKI0</accession>
<sequence length="132" mass="13909">MSPPVLHFLLCATLYALLEFSTASSETQLASTPSPTSSANDTGGGGDNTGGGGDDTSDGLAVASGNKKPSAEAIAVFIVVASMVTGLCWVVGEVVMCEVRRYRRERAEHQRQEGPEEIEMTDMANTDRRASI</sequence>
<name>A0A8S8ZKI0_SORMA</name>
<feature type="region of interest" description="Disordered" evidence="1">
    <location>
        <begin position="28"/>
        <end position="65"/>
    </location>
</feature>
<keyword evidence="3" id="KW-0732">Signal</keyword>
<comment type="caution">
    <text evidence="4">The sequence shown here is derived from an EMBL/GenBank/DDBJ whole genome shotgun (WGS) entry which is preliminary data.</text>
</comment>
<evidence type="ECO:0000313" key="4">
    <source>
        <dbReference type="EMBL" id="KAA8628895.1"/>
    </source>
</evidence>
<evidence type="ECO:0000313" key="5">
    <source>
        <dbReference type="Proteomes" id="UP000433876"/>
    </source>
</evidence>
<keyword evidence="2" id="KW-0472">Membrane</keyword>
<dbReference type="Proteomes" id="UP000433876">
    <property type="component" value="Unassembled WGS sequence"/>
</dbReference>
<keyword evidence="2" id="KW-0812">Transmembrane</keyword>
<reference evidence="4 5" key="1">
    <citation type="submission" date="2017-07" db="EMBL/GenBank/DDBJ databases">
        <title>Genome sequence of the Sordaria macrospora wild type strain R19027.</title>
        <authorList>
            <person name="Nowrousian M."/>
            <person name="Teichert I."/>
            <person name="Kueck U."/>
        </authorList>
    </citation>
    <scope>NUCLEOTIDE SEQUENCE [LARGE SCALE GENOMIC DNA]</scope>
    <source>
        <strain evidence="4 5">R19027</strain>
        <tissue evidence="4">Mycelium</tissue>
    </source>
</reference>
<dbReference type="VEuPathDB" id="FungiDB:SMAC_09117"/>
<protein>
    <submittedName>
        <fullName evidence="4">Uncharacterized protein</fullName>
    </submittedName>
</protein>
<feature type="transmembrane region" description="Helical" evidence="2">
    <location>
        <begin position="74"/>
        <end position="96"/>
    </location>
</feature>
<gene>
    <name evidence="4" type="ORF">SMACR_09117</name>
</gene>
<evidence type="ECO:0000256" key="2">
    <source>
        <dbReference type="SAM" id="Phobius"/>
    </source>
</evidence>
<evidence type="ECO:0000256" key="1">
    <source>
        <dbReference type="SAM" id="MobiDB-lite"/>
    </source>
</evidence>
<feature type="signal peptide" evidence="3">
    <location>
        <begin position="1"/>
        <end position="23"/>
    </location>
</feature>
<keyword evidence="2" id="KW-1133">Transmembrane helix</keyword>
<evidence type="ECO:0000256" key="3">
    <source>
        <dbReference type="SAM" id="SignalP"/>
    </source>
</evidence>
<proteinExistence type="predicted"/>
<dbReference type="EMBL" id="NMPR01000159">
    <property type="protein sequence ID" value="KAA8628895.1"/>
    <property type="molecule type" value="Genomic_DNA"/>
</dbReference>